<evidence type="ECO:0000256" key="5">
    <source>
        <dbReference type="ARBA" id="ARBA00023006"/>
    </source>
</evidence>
<dbReference type="GO" id="GO:0000422">
    <property type="term" value="P:autophagy of mitochondrion"/>
    <property type="evidence" value="ECO:0007669"/>
    <property type="project" value="TreeGrafter"/>
</dbReference>
<dbReference type="GO" id="GO:0000045">
    <property type="term" value="P:autophagosome assembly"/>
    <property type="evidence" value="ECO:0007669"/>
    <property type="project" value="TreeGrafter"/>
</dbReference>
<comment type="subcellular location">
    <subcellularLocation>
        <location evidence="7">Cytoplasm</location>
    </subcellularLocation>
    <subcellularLocation>
        <location evidence="7">Preautophagosomal structure</location>
    </subcellularLocation>
</comment>
<evidence type="ECO:0000256" key="1">
    <source>
        <dbReference type="ARBA" id="ARBA00010931"/>
    </source>
</evidence>
<keyword evidence="5 7" id="KW-0072">Autophagy</keyword>
<evidence type="ECO:0000256" key="7">
    <source>
        <dbReference type="RuleBase" id="RU366022"/>
    </source>
</evidence>
<gene>
    <name evidence="10" type="ORF">LAFE_0H00892G</name>
</gene>
<dbReference type="SUPFAM" id="SSF69572">
    <property type="entry name" value="Activating enzymes of the ubiquitin-like proteins"/>
    <property type="match status" value="1"/>
</dbReference>
<dbReference type="GO" id="GO:0000407">
    <property type="term" value="C:phagophore assembly site"/>
    <property type="evidence" value="ECO:0007669"/>
    <property type="project" value="UniProtKB-SubCell"/>
</dbReference>
<keyword evidence="7" id="KW-0833">Ubl conjugation pathway</keyword>
<protein>
    <recommendedName>
        <fullName evidence="2 7">Ubiquitin-like modifier-activating enzyme ATG7</fullName>
    </recommendedName>
    <alternativeName>
        <fullName evidence="7">Autophagy-related protein 7</fullName>
    </alternativeName>
</protein>
<dbReference type="Gene3D" id="3.40.140.70">
    <property type="entry name" value="Ubiquitin-like modifier-activating enzyme ATG7 N-terminal domain"/>
    <property type="match status" value="1"/>
</dbReference>
<dbReference type="GO" id="GO:0015031">
    <property type="term" value="P:protein transport"/>
    <property type="evidence" value="ECO:0007669"/>
    <property type="project" value="UniProtKB-UniRule"/>
</dbReference>
<dbReference type="EMBL" id="LT598491">
    <property type="protein sequence ID" value="SCW03872.1"/>
    <property type="molecule type" value="Genomic_DNA"/>
</dbReference>
<evidence type="ECO:0000259" key="8">
    <source>
        <dbReference type="Pfam" id="PF00899"/>
    </source>
</evidence>
<dbReference type="InterPro" id="IPR000594">
    <property type="entry name" value="ThiF_NAD_FAD-bd"/>
</dbReference>
<evidence type="ECO:0000313" key="10">
    <source>
        <dbReference type="EMBL" id="SCW03872.1"/>
    </source>
</evidence>
<name>A0A1G4MJ30_LACFM</name>
<dbReference type="OrthoDB" id="338614at2759"/>
<dbReference type="GO" id="GO:0019779">
    <property type="term" value="F:Atg8 activating enzyme activity"/>
    <property type="evidence" value="ECO:0007669"/>
    <property type="project" value="TreeGrafter"/>
</dbReference>
<dbReference type="Gene3D" id="3.40.50.720">
    <property type="entry name" value="NAD(P)-binding Rossmann-like Domain"/>
    <property type="match status" value="1"/>
</dbReference>
<feature type="domain" description="THIF-type NAD/FAD binding fold" evidence="8">
    <location>
        <begin position="305"/>
        <end position="534"/>
    </location>
</feature>
<dbReference type="OMA" id="RQIWDAI"/>
<dbReference type="InterPro" id="IPR035985">
    <property type="entry name" value="Ubiquitin-activating_enz"/>
</dbReference>
<dbReference type="InterPro" id="IPR045886">
    <property type="entry name" value="ThiF/MoeB/HesA"/>
</dbReference>
<comment type="function">
    <text evidence="7">E1-like activating enzyme involved in the 2 ubiquitin-like systems required for cytoplasm to vacuole transport (Cvt) and autophagy. Activates ATG12 for its conjugation with ATG5 and ATG8 for its conjugation with phosphatidylethanolamine. Both systems are needed for the ATG8 association to Cvt vesicles and autophagosomes membranes. Autophagy is essential for maintenance of amino acid levels and protein synthesis under nitrogen starvation. Required for selective autophagic degradation of the nucleus (nucleophagy) as well as for mitophagy which contributes to regulate mitochondrial quantity and quality by eliminating the mitochondria to a basal level to fulfill cellular energy requirements and preventing excess ROS production.</text>
</comment>
<dbReference type="STRING" id="4955.A0A1G4MJ30"/>
<sequence length="631" mass="71654">MSDNTLKFASPCQSFVDTSFFQELSRLKLDVLKLDSERKGLYCTLNLENTPKGASCAHLFLNSQSFDESSSQTSGSIFPGSIYNFNTIEQFKSLDKTQFIQERAQELWISGIQNPNEVVGFSIISFADLKKFKFFYWVCIPCFQIQDPSWKIVLVQKGHLHNCQEYIDWFRDRKDAWSFIIDSHRNVLEFNEKTAIDCAVLGIRDTSNLDMIPSALTKNFISLMKYFRRSLSSLKIYCIRPDVECCFWMDINLPGELSSTDVRIKASGWERNTQNKLTPRAIDLSSLIDPMKVADQSIDLNLKLMKWRIAPELNLDVVKESKILLLGAGTLGCYVARSLLAWGVRKLTFVDNSTVSFSNPVRQPLFNFDDCGQPKAHTAALALKKIFPLVDASGYCLEVPMIGHPVSQEEKQRSDYEQLKELIDNHDVIFLLMDSRETRWLPTVLAYAANKIVINAALGFDSYLVMRHGHYTGDDKKQRLGCYFCQDIVAPSDSLTDRTLDQMCTVTRPGVALMAAAQAVELLVSILQHPQKHSTQASDGILGDIPHQIRGFLSEFKTLQLETPAYEFCSACSCLVIEEFKSRGWEFVKQALNNYKYVEEVCGLTNVQLEAEKMAENVLVDWKDDEDGELI</sequence>
<accession>A0A1G4MJ30</accession>
<keyword evidence="11" id="KW-1185">Reference proteome</keyword>
<dbReference type="Proteomes" id="UP000190831">
    <property type="component" value="Chromosome H"/>
</dbReference>
<dbReference type="AlphaFoldDB" id="A0A1G4MJ30"/>
<dbReference type="InterPro" id="IPR042522">
    <property type="entry name" value="Atg7_N_1"/>
</dbReference>
<dbReference type="Pfam" id="PF16420">
    <property type="entry name" value="ATG7_N"/>
    <property type="match status" value="1"/>
</dbReference>
<organism evidence="10 11">
    <name type="scientific">Lachancea fermentati</name>
    <name type="common">Zygosaccharomyces fermentati</name>
    <dbReference type="NCBI Taxonomy" id="4955"/>
    <lineage>
        <taxon>Eukaryota</taxon>
        <taxon>Fungi</taxon>
        <taxon>Dikarya</taxon>
        <taxon>Ascomycota</taxon>
        <taxon>Saccharomycotina</taxon>
        <taxon>Saccharomycetes</taxon>
        <taxon>Saccharomycetales</taxon>
        <taxon>Saccharomycetaceae</taxon>
        <taxon>Lachancea</taxon>
    </lineage>
</organism>
<dbReference type="FunFam" id="3.40.50.720:FF:000243">
    <property type="entry name" value="Ubiquitin-like modifier-activating enzyme ATG7"/>
    <property type="match status" value="1"/>
</dbReference>
<evidence type="ECO:0000313" key="11">
    <source>
        <dbReference type="Proteomes" id="UP000190831"/>
    </source>
</evidence>
<keyword evidence="4 7" id="KW-0653">Protein transport</keyword>
<keyword evidence="3 7" id="KW-0813">Transport</keyword>
<dbReference type="InterPro" id="IPR032197">
    <property type="entry name" value="Atg7_N"/>
</dbReference>
<dbReference type="CDD" id="cd01486">
    <property type="entry name" value="Apg7"/>
    <property type="match status" value="1"/>
</dbReference>
<reference evidence="10 11" key="1">
    <citation type="submission" date="2016-03" db="EMBL/GenBank/DDBJ databases">
        <authorList>
            <person name="Devillers H."/>
        </authorList>
    </citation>
    <scope>NUCLEOTIDE SEQUENCE [LARGE SCALE GENOMIC DNA]</scope>
    <source>
        <strain evidence="10">CBS 6772</strain>
    </source>
</reference>
<dbReference type="PANTHER" id="PTHR10953">
    <property type="entry name" value="UBIQUITIN-ACTIVATING ENZYME E1"/>
    <property type="match status" value="1"/>
</dbReference>
<dbReference type="NCBIfam" id="TIGR01381">
    <property type="entry name" value="E1_like_apg7"/>
    <property type="match status" value="1"/>
</dbReference>
<evidence type="ECO:0000256" key="3">
    <source>
        <dbReference type="ARBA" id="ARBA00022448"/>
    </source>
</evidence>
<feature type="domain" description="Ubiquitin-like modifier-activating enzyme Atg7 N-terminal" evidence="9">
    <location>
        <begin position="7"/>
        <end position="287"/>
    </location>
</feature>
<comment type="similarity">
    <text evidence="1 7">Belongs to the ATG7 family.</text>
</comment>
<dbReference type="GO" id="GO:0032446">
    <property type="term" value="P:protein modification by small protein conjugation"/>
    <property type="evidence" value="ECO:0007669"/>
    <property type="project" value="TreeGrafter"/>
</dbReference>
<evidence type="ECO:0000256" key="6">
    <source>
        <dbReference type="PIRSR" id="PIRSR606285-1"/>
    </source>
</evidence>
<evidence type="ECO:0000256" key="2">
    <source>
        <dbReference type="ARBA" id="ARBA00017647"/>
    </source>
</evidence>
<dbReference type="GO" id="GO:0019778">
    <property type="term" value="F:Atg12 activating enzyme activity"/>
    <property type="evidence" value="ECO:0007669"/>
    <property type="project" value="TreeGrafter"/>
</dbReference>
<dbReference type="InterPro" id="IPR006285">
    <property type="entry name" value="Atg7"/>
</dbReference>
<dbReference type="PANTHER" id="PTHR10953:SF3">
    <property type="entry name" value="UBIQUITIN-LIKE MODIFIER-ACTIVATING ENZYME ATG7"/>
    <property type="match status" value="1"/>
</dbReference>
<keyword evidence="7" id="KW-0963">Cytoplasm</keyword>
<comment type="subunit">
    <text evidence="7">Homodimer.</text>
</comment>
<evidence type="ECO:0000256" key="4">
    <source>
        <dbReference type="ARBA" id="ARBA00022927"/>
    </source>
</evidence>
<dbReference type="GO" id="GO:0034727">
    <property type="term" value="P:piecemeal microautophagy of the nucleus"/>
    <property type="evidence" value="ECO:0007669"/>
    <property type="project" value="TreeGrafter"/>
</dbReference>
<proteinExistence type="inferred from homology"/>
<dbReference type="InterPro" id="IPR042523">
    <property type="entry name" value="Atg7_N_2"/>
</dbReference>
<feature type="active site" description="Glycyl thioester intermediate" evidence="6">
    <location>
        <position position="504"/>
    </location>
</feature>
<evidence type="ECO:0000259" key="9">
    <source>
        <dbReference type="Pfam" id="PF16420"/>
    </source>
</evidence>
<dbReference type="Pfam" id="PF00899">
    <property type="entry name" value="ThiF"/>
    <property type="match status" value="1"/>
</dbReference>
<dbReference type="GO" id="GO:0006995">
    <property type="term" value="P:cellular response to nitrogen starvation"/>
    <property type="evidence" value="ECO:0007669"/>
    <property type="project" value="TreeGrafter"/>
</dbReference>
<dbReference type="Gene3D" id="3.40.140.100">
    <property type="entry name" value="Ubiquitin-like modifier-activating enzyme ATG7 C-terminal domain"/>
    <property type="match status" value="1"/>
</dbReference>